<dbReference type="AlphaFoldDB" id="A0A0R3PXX2"/>
<dbReference type="WBParaSite" id="ACOC_0001119501-mRNA-1">
    <property type="protein sequence ID" value="ACOC_0001119501-mRNA-1"/>
    <property type="gene ID" value="ACOC_0001119501"/>
</dbReference>
<gene>
    <name evidence="1" type="ORF">ACOC_LOCUS11196</name>
</gene>
<reference evidence="1 2" key="2">
    <citation type="submission" date="2018-11" db="EMBL/GenBank/DDBJ databases">
        <authorList>
            <consortium name="Pathogen Informatics"/>
        </authorList>
    </citation>
    <scope>NUCLEOTIDE SEQUENCE [LARGE SCALE GENOMIC DNA]</scope>
    <source>
        <strain evidence="1 2">Costa Rica</strain>
    </source>
</reference>
<name>A0A0R3PXX2_ANGCS</name>
<dbReference type="Proteomes" id="UP000267027">
    <property type="component" value="Unassembled WGS sequence"/>
</dbReference>
<dbReference type="EMBL" id="UYYA01004635">
    <property type="protein sequence ID" value="VDM62781.1"/>
    <property type="molecule type" value="Genomic_DNA"/>
</dbReference>
<evidence type="ECO:0000313" key="1">
    <source>
        <dbReference type="EMBL" id="VDM62781.1"/>
    </source>
</evidence>
<reference evidence="3" key="1">
    <citation type="submission" date="2017-02" db="UniProtKB">
        <authorList>
            <consortium name="WormBaseParasite"/>
        </authorList>
    </citation>
    <scope>IDENTIFICATION</scope>
</reference>
<evidence type="ECO:0000313" key="2">
    <source>
        <dbReference type="Proteomes" id="UP000267027"/>
    </source>
</evidence>
<accession>A0A0R3PXX2</accession>
<keyword evidence="2" id="KW-1185">Reference proteome</keyword>
<organism evidence="3">
    <name type="scientific">Angiostrongylus costaricensis</name>
    <name type="common">Nematode worm</name>
    <dbReference type="NCBI Taxonomy" id="334426"/>
    <lineage>
        <taxon>Eukaryota</taxon>
        <taxon>Metazoa</taxon>
        <taxon>Ecdysozoa</taxon>
        <taxon>Nematoda</taxon>
        <taxon>Chromadorea</taxon>
        <taxon>Rhabditida</taxon>
        <taxon>Rhabditina</taxon>
        <taxon>Rhabditomorpha</taxon>
        <taxon>Strongyloidea</taxon>
        <taxon>Metastrongylidae</taxon>
        <taxon>Angiostrongylus</taxon>
    </lineage>
</organism>
<sequence length="69" mass="7843">MIINRQSLPTIIALHKEALTSELPHWCGAPLDSSRYDHEDSHGKKEDLWTVDSDESGFEKYKDIVASTE</sequence>
<proteinExistence type="predicted"/>
<protein>
    <submittedName>
        <fullName evidence="1 3">Uncharacterized protein</fullName>
    </submittedName>
</protein>
<evidence type="ECO:0000313" key="3">
    <source>
        <dbReference type="WBParaSite" id="ACOC_0001119501-mRNA-1"/>
    </source>
</evidence>